<gene>
    <name evidence="1" type="ORF">NPIL_488361</name>
</gene>
<comment type="caution">
    <text evidence="1">The sequence shown here is derived from an EMBL/GenBank/DDBJ whole genome shotgun (WGS) entry which is preliminary data.</text>
</comment>
<keyword evidence="2" id="KW-1185">Reference proteome</keyword>
<reference evidence="1" key="1">
    <citation type="submission" date="2020-08" db="EMBL/GenBank/DDBJ databases">
        <title>Multicomponent nature underlies the extraordinary mechanical properties of spider dragline silk.</title>
        <authorList>
            <person name="Kono N."/>
            <person name="Nakamura H."/>
            <person name="Mori M."/>
            <person name="Yoshida Y."/>
            <person name="Ohtoshi R."/>
            <person name="Malay A.D."/>
            <person name="Moran D.A.P."/>
            <person name="Tomita M."/>
            <person name="Numata K."/>
            <person name="Arakawa K."/>
        </authorList>
    </citation>
    <scope>NUCLEOTIDE SEQUENCE</scope>
</reference>
<dbReference type="AlphaFoldDB" id="A0A8X6P3U2"/>
<protein>
    <submittedName>
        <fullName evidence="1">Uncharacterized protein</fullName>
    </submittedName>
</protein>
<organism evidence="1 2">
    <name type="scientific">Nephila pilipes</name>
    <name type="common">Giant wood spider</name>
    <name type="synonym">Nephila maculata</name>
    <dbReference type="NCBI Taxonomy" id="299642"/>
    <lineage>
        <taxon>Eukaryota</taxon>
        <taxon>Metazoa</taxon>
        <taxon>Ecdysozoa</taxon>
        <taxon>Arthropoda</taxon>
        <taxon>Chelicerata</taxon>
        <taxon>Arachnida</taxon>
        <taxon>Araneae</taxon>
        <taxon>Araneomorphae</taxon>
        <taxon>Entelegynae</taxon>
        <taxon>Araneoidea</taxon>
        <taxon>Nephilidae</taxon>
        <taxon>Nephila</taxon>
    </lineage>
</organism>
<name>A0A8X6P3U2_NEPPI</name>
<evidence type="ECO:0000313" key="2">
    <source>
        <dbReference type="Proteomes" id="UP000887013"/>
    </source>
</evidence>
<sequence length="163" mass="18138">MVNEACRQVALPGHLEGNGSINNLLSPQQSRSLRCQHQQSLISTASYPVHGLNTAAYGVTLIRLCVYVHAISSLPDDFSGIFLNNVHILRSVSLIVRSPDEQFCCSIIILENKFMNDFYRLGIAVLKISPCLSTYLVILATEKYGHGIIIFSFFAEFYFADCC</sequence>
<accession>A0A8X6P3U2</accession>
<evidence type="ECO:0000313" key="1">
    <source>
        <dbReference type="EMBL" id="GFT46689.1"/>
    </source>
</evidence>
<proteinExistence type="predicted"/>
<dbReference type="Proteomes" id="UP000887013">
    <property type="component" value="Unassembled WGS sequence"/>
</dbReference>
<dbReference type="EMBL" id="BMAW01064715">
    <property type="protein sequence ID" value="GFT46689.1"/>
    <property type="molecule type" value="Genomic_DNA"/>
</dbReference>